<dbReference type="CDD" id="cd03801">
    <property type="entry name" value="GT4_PimA-like"/>
    <property type="match status" value="1"/>
</dbReference>
<dbReference type="InterPro" id="IPR029044">
    <property type="entry name" value="Nucleotide-diphossugar_trans"/>
</dbReference>
<keyword evidence="3" id="KW-1185">Reference proteome</keyword>
<evidence type="ECO:0000313" key="2">
    <source>
        <dbReference type="EMBL" id="GAA4207590.1"/>
    </source>
</evidence>
<proteinExistence type="predicted"/>
<comment type="caution">
    <text evidence="2">The sequence shown here is derived from an EMBL/GenBank/DDBJ whole genome shotgun (WGS) entry which is preliminary data.</text>
</comment>
<feature type="transmembrane region" description="Helical" evidence="1">
    <location>
        <begin position="44"/>
        <end position="63"/>
    </location>
</feature>
<dbReference type="RefSeq" id="WP_344852284.1">
    <property type="nucleotide sequence ID" value="NZ_BAABBY010000007.1"/>
</dbReference>
<dbReference type="PANTHER" id="PTHR12526">
    <property type="entry name" value="GLYCOSYLTRANSFERASE"/>
    <property type="match status" value="1"/>
</dbReference>
<evidence type="ECO:0008006" key="4">
    <source>
        <dbReference type="Google" id="ProtNLM"/>
    </source>
</evidence>
<dbReference type="Gene3D" id="3.90.550.10">
    <property type="entry name" value="Spore Coat Polysaccharide Biosynthesis Protein SpsA, Chain A"/>
    <property type="match status" value="1"/>
</dbReference>
<keyword evidence="1" id="KW-0812">Transmembrane</keyword>
<dbReference type="Gene3D" id="3.40.50.2000">
    <property type="entry name" value="Glycogen Phosphorylase B"/>
    <property type="match status" value="1"/>
</dbReference>
<dbReference type="EMBL" id="BAABBY010000007">
    <property type="protein sequence ID" value="GAA4207590.1"/>
    <property type="molecule type" value="Genomic_DNA"/>
</dbReference>
<evidence type="ECO:0000313" key="3">
    <source>
        <dbReference type="Proteomes" id="UP001501772"/>
    </source>
</evidence>
<name>A0ABP8BI88_9SPHI</name>
<sequence>MKIYRWIDKYNYKVSIKITKRYYTGISKRKTKLYSLSPSFWGDYLLRLLLVFASVIFVKKSAFKGFYNIISRKFSPFFSSDTNPIIYIKTRDLISALFGYRYFVDEATPDLLDRKTILAEKIVFQRSEEPFISVIVTGNYRLDYLYNCLKSLSDHISEKHTFEVIVFKNQDHHVNSFLNNNVKGIILLETASFASILENAKGNLIYIQSSEAIIKKNSVELLAEVLKNEEVGCAGAKHLYRNGLLIRTEGNTIFYEDSNHPEFNSQREITHYASANFIFHRDHLSNLNLSDINLLSSVNIGDQIGQSLAGKNKKVIYQPLAEVVCYNIQQLKAQALIEKPAQKTILFIDDVIPTPDQDSGSNRIFKIMQLVKALGFHVIFLPANGEKKPRYFDQMILEGFEVLYRFPNMRGMIKILEGKLQDIDAVWLCKPHNNEQFKFLFEQKKDLFWIYDTIDLHFLRLQREGDLSGDQSVIQEANDIKHVELNIAKLANITLAITRDEKEILENEGIKNVEIIPNIHEIKILTEAAGSFSLRSGLLFIGGYLHKPNIDAVQWLVKEIMPLVWAADPRITLTLLGSNPTDEILALRSDRVIVPGYIHDVSAYFHSNRVFVSPLRFGAGMKGKIGQSLEYGLPIVSTDIGVEGIGLTNGHDVMVANDTKDFAEKIIQLYNSPDLWNNIRNNSINALKTYTPEVIKQQLEELLRNLSNKK</sequence>
<keyword evidence="1" id="KW-0472">Membrane</keyword>
<keyword evidence="1" id="KW-1133">Transmembrane helix</keyword>
<evidence type="ECO:0000256" key="1">
    <source>
        <dbReference type="SAM" id="Phobius"/>
    </source>
</evidence>
<gene>
    <name evidence="2" type="ORF">GCM10022289_30220</name>
</gene>
<dbReference type="PANTHER" id="PTHR12526:SF600">
    <property type="entry name" value="GLYCOSYL TRANSFERASE GROUP 1"/>
    <property type="match status" value="1"/>
</dbReference>
<accession>A0ABP8BI88</accession>
<organism evidence="2 3">
    <name type="scientific">Pedobacter jeongneungensis</name>
    <dbReference type="NCBI Taxonomy" id="947309"/>
    <lineage>
        <taxon>Bacteria</taxon>
        <taxon>Pseudomonadati</taxon>
        <taxon>Bacteroidota</taxon>
        <taxon>Sphingobacteriia</taxon>
        <taxon>Sphingobacteriales</taxon>
        <taxon>Sphingobacteriaceae</taxon>
        <taxon>Pedobacter</taxon>
    </lineage>
</organism>
<protein>
    <recommendedName>
        <fullName evidence="4">Glycosyltransferase involved in cell wall biosynthesis</fullName>
    </recommendedName>
</protein>
<dbReference type="Proteomes" id="UP001501772">
    <property type="component" value="Unassembled WGS sequence"/>
</dbReference>
<dbReference type="Pfam" id="PF13692">
    <property type="entry name" value="Glyco_trans_1_4"/>
    <property type="match status" value="1"/>
</dbReference>
<dbReference type="SUPFAM" id="SSF53756">
    <property type="entry name" value="UDP-Glycosyltransferase/glycogen phosphorylase"/>
    <property type="match status" value="1"/>
</dbReference>
<reference evidence="3" key="1">
    <citation type="journal article" date="2019" name="Int. J. Syst. Evol. Microbiol.">
        <title>The Global Catalogue of Microorganisms (GCM) 10K type strain sequencing project: providing services to taxonomists for standard genome sequencing and annotation.</title>
        <authorList>
            <consortium name="The Broad Institute Genomics Platform"/>
            <consortium name="The Broad Institute Genome Sequencing Center for Infectious Disease"/>
            <person name="Wu L."/>
            <person name="Ma J."/>
        </authorList>
    </citation>
    <scope>NUCLEOTIDE SEQUENCE [LARGE SCALE GENOMIC DNA]</scope>
    <source>
        <strain evidence="3">JCM 17626</strain>
    </source>
</reference>
<dbReference type="SUPFAM" id="SSF53448">
    <property type="entry name" value="Nucleotide-diphospho-sugar transferases"/>
    <property type="match status" value="1"/>
</dbReference>